<evidence type="ECO:0000313" key="1">
    <source>
        <dbReference type="EMBL" id="KAH7960059.1"/>
    </source>
</evidence>
<dbReference type="EMBL" id="CM023472">
    <property type="protein sequence ID" value="KAH7960059.1"/>
    <property type="molecule type" value="Genomic_DNA"/>
</dbReference>
<keyword evidence="2" id="KW-1185">Reference proteome</keyword>
<sequence length="111" mass="12598">MRSTSSSTRYVQRCRFTLPSSRRSMRRRGVATQMWQPFLQLVVLTFFGLPVRGAHTVHGGVLTQFYGCVMNLLGQLSRRSQHDGDGPVFLLQGRLPADVDDCWQDVGERLV</sequence>
<organism evidence="1 2">
    <name type="scientific">Dermacentor silvarum</name>
    <name type="common">Tick</name>
    <dbReference type="NCBI Taxonomy" id="543639"/>
    <lineage>
        <taxon>Eukaryota</taxon>
        <taxon>Metazoa</taxon>
        <taxon>Ecdysozoa</taxon>
        <taxon>Arthropoda</taxon>
        <taxon>Chelicerata</taxon>
        <taxon>Arachnida</taxon>
        <taxon>Acari</taxon>
        <taxon>Parasitiformes</taxon>
        <taxon>Ixodida</taxon>
        <taxon>Ixodoidea</taxon>
        <taxon>Ixodidae</taxon>
        <taxon>Rhipicephalinae</taxon>
        <taxon>Dermacentor</taxon>
    </lineage>
</organism>
<gene>
    <name evidence="1" type="ORF">HPB49_016729</name>
</gene>
<evidence type="ECO:0000313" key="2">
    <source>
        <dbReference type="Proteomes" id="UP000821865"/>
    </source>
</evidence>
<comment type="caution">
    <text evidence="1">The sequence shown here is derived from an EMBL/GenBank/DDBJ whole genome shotgun (WGS) entry which is preliminary data.</text>
</comment>
<name>A0ACB8D713_DERSI</name>
<protein>
    <submittedName>
        <fullName evidence="1">Uncharacterized protein</fullName>
    </submittedName>
</protein>
<dbReference type="Proteomes" id="UP000821865">
    <property type="component" value="Chromosome 3"/>
</dbReference>
<accession>A0ACB8D713</accession>
<reference evidence="1" key="1">
    <citation type="submission" date="2020-05" db="EMBL/GenBank/DDBJ databases">
        <title>Large-scale comparative analyses of tick genomes elucidate their genetic diversity and vector capacities.</title>
        <authorList>
            <person name="Jia N."/>
            <person name="Wang J."/>
            <person name="Shi W."/>
            <person name="Du L."/>
            <person name="Sun Y."/>
            <person name="Zhan W."/>
            <person name="Jiang J."/>
            <person name="Wang Q."/>
            <person name="Zhang B."/>
            <person name="Ji P."/>
            <person name="Sakyi L.B."/>
            <person name="Cui X."/>
            <person name="Yuan T."/>
            <person name="Jiang B."/>
            <person name="Yang W."/>
            <person name="Lam T.T.-Y."/>
            <person name="Chang Q."/>
            <person name="Ding S."/>
            <person name="Wang X."/>
            <person name="Zhu J."/>
            <person name="Ruan X."/>
            <person name="Zhao L."/>
            <person name="Wei J."/>
            <person name="Que T."/>
            <person name="Du C."/>
            <person name="Cheng J."/>
            <person name="Dai P."/>
            <person name="Han X."/>
            <person name="Huang E."/>
            <person name="Gao Y."/>
            <person name="Liu J."/>
            <person name="Shao H."/>
            <person name="Ye R."/>
            <person name="Li L."/>
            <person name="Wei W."/>
            <person name="Wang X."/>
            <person name="Wang C."/>
            <person name="Yang T."/>
            <person name="Huo Q."/>
            <person name="Li W."/>
            <person name="Guo W."/>
            <person name="Chen H."/>
            <person name="Zhou L."/>
            <person name="Ni X."/>
            <person name="Tian J."/>
            <person name="Zhou Y."/>
            <person name="Sheng Y."/>
            <person name="Liu T."/>
            <person name="Pan Y."/>
            <person name="Xia L."/>
            <person name="Li J."/>
            <person name="Zhao F."/>
            <person name="Cao W."/>
        </authorList>
    </citation>
    <scope>NUCLEOTIDE SEQUENCE</scope>
    <source>
        <strain evidence="1">Dsil-2018</strain>
    </source>
</reference>
<proteinExistence type="predicted"/>